<keyword evidence="8" id="KW-1185">Reference proteome</keyword>
<keyword evidence="2" id="KW-0813">Transport</keyword>
<evidence type="ECO:0000256" key="4">
    <source>
        <dbReference type="ARBA" id="ARBA00022989"/>
    </source>
</evidence>
<dbReference type="RefSeq" id="WP_132077956.1">
    <property type="nucleotide sequence ID" value="NZ_DAMAKO010000007.1"/>
</dbReference>
<protein>
    <submittedName>
        <fullName evidence="7">PiT family inorganic phosphate transporter</fullName>
    </submittedName>
</protein>
<dbReference type="EMBL" id="SLUI01000004">
    <property type="protein sequence ID" value="TCL38250.1"/>
    <property type="molecule type" value="Genomic_DNA"/>
</dbReference>
<accession>A0A4R1Q348</accession>
<evidence type="ECO:0000256" key="2">
    <source>
        <dbReference type="ARBA" id="ARBA00022448"/>
    </source>
</evidence>
<evidence type="ECO:0000313" key="7">
    <source>
        <dbReference type="EMBL" id="TCL38250.1"/>
    </source>
</evidence>
<dbReference type="GO" id="GO:0005315">
    <property type="term" value="F:phosphate transmembrane transporter activity"/>
    <property type="evidence" value="ECO:0007669"/>
    <property type="project" value="InterPro"/>
</dbReference>
<evidence type="ECO:0000256" key="5">
    <source>
        <dbReference type="ARBA" id="ARBA00023136"/>
    </source>
</evidence>
<feature type="transmembrane region" description="Helical" evidence="6">
    <location>
        <begin position="81"/>
        <end position="101"/>
    </location>
</feature>
<feature type="transmembrane region" description="Helical" evidence="6">
    <location>
        <begin position="305"/>
        <end position="330"/>
    </location>
</feature>
<evidence type="ECO:0000256" key="6">
    <source>
        <dbReference type="SAM" id="Phobius"/>
    </source>
</evidence>
<comment type="subcellular location">
    <subcellularLocation>
        <location evidence="1">Membrane</location>
        <topology evidence="1">Multi-pass membrane protein</topology>
    </subcellularLocation>
</comment>
<gene>
    <name evidence="7" type="ORF">EV210_104219</name>
</gene>
<reference evidence="7 8" key="1">
    <citation type="submission" date="2019-03" db="EMBL/GenBank/DDBJ databases">
        <title>Genomic Encyclopedia of Type Strains, Phase IV (KMG-IV): sequencing the most valuable type-strain genomes for metagenomic binning, comparative biology and taxonomic classification.</title>
        <authorList>
            <person name="Goeker M."/>
        </authorList>
    </citation>
    <scope>NUCLEOTIDE SEQUENCE [LARGE SCALE GENOMIC DNA]</scope>
    <source>
        <strain evidence="7 8">DSM 15969</strain>
    </source>
</reference>
<name>A0A4R1Q348_9FIRM</name>
<dbReference type="Proteomes" id="UP000295063">
    <property type="component" value="Unassembled WGS sequence"/>
</dbReference>
<dbReference type="OrthoDB" id="9779554at2"/>
<organism evidence="7 8">
    <name type="scientific">Anaerospora hongkongensis</name>
    <dbReference type="NCBI Taxonomy" id="244830"/>
    <lineage>
        <taxon>Bacteria</taxon>
        <taxon>Bacillati</taxon>
        <taxon>Bacillota</taxon>
        <taxon>Negativicutes</taxon>
        <taxon>Selenomonadales</taxon>
        <taxon>Sporomusaceae</taxon>
        <taxon>Anaerospora</taxon>
    </lineage>
</organism>
<dbReference type="PANTHER" id="PTHR11101">
    <property type="entry name" value="PHOSPHATE TRANSPORTER"/>
    <property type="match status" value="1"/>
</dbReference>
<dbReference type="Pfam" id="PF01384">
    <property type="entry name" value="PHO4"/>
    <property type="match status" value="1"/>
</dbReference>
<feature type="transmembrane region" description="Helical" evidence="6">
    <location>
        <begin position="138"/>
        <end position="160"/>
    </location>
</feature>
<comment type="caution">
    <text evidence="7">The sequence shown here is derived from an EMBL/GenBank/DDBJ whole genome shotgun (WGS) entry which is preliminary data.</text>
</comment>
<dbReference type="GO" id="GO:0016020">
    <property type="term" value="C:membrane"/>
    <property type="evidence" value="ECO:0007669"/>
    <property type="project" value="UniProtKB-SubCell"/>
</dbReference>
<sequence>MPDLTLLWVVVFLALAFDYINGFHDTANAIATSVSTRALEPQQAVYLAAILNFLGALYSTGVAKTIGGDIVTSAAMVNEQVIVAALIGAIAWNLLTWWYGIPSSSSHAIIGGVMGAVIASKGFYALKMAGLQKIVLSLILSPLVALIFGYLIMILLLWIFGRNAPNVLNTGFRRMQLVSASLMSFSHGSNDAQKAMGIITLALLSAGQIEALEVPTWVKLSCATAMGFGTAVGGWKIIKTMGTKIFRMEPINGFAADLNSALVIFAATHFHLPVSTTHVVSGSIMGVGSAKRVTAVRWSVAQSMLMAWVLTIPLSAITGAAIYYVVHFIWGA</sequence>
<dbReference type="InterPro" id="IPR001204">
    <property type="entry name" value="Phos_transporter"/>
</dbReference>
<evidence type="ECO:0000313" key="8">
    <source>
        <dbReference type="Proteomes" id="UP000295063"/>
    </source>
</evidence>
<evidence type="ECO:0000256" key="1">
    <source>
        <dbReference type="ARBA" id="ARBA00004141"/>
    </source>
</evidence>
<dbReference type="GO" id="GO:0035435">
    <property type="term" value="P:phosphate ion transmembrane transport"/>
    <property type="evidence" value="ECO:0007669"/>
    <property type="project" value="TreeGrafter"/>
</dbReference>
<keyword evidence="3 6" id="KW-0812">Transmembrane</keyword>
<dbReference type="PANTHER" id="PTHR11101:SF80">
    <property type="entry name" value="PHOSPHATE TRANSPORTER"/>
    <property type="match status" value="1"/>
</dbReference>
<evidence type="ECO:0000256" key="3">
    <source>
        <dbReference type="ARBA" id="ARBA00022692"/>
    </source>
</evidence>
<keyword evidence="5 6" id="KW-0472">Membrane</keyword>
<feature type="transmembrane region" description="Helical" evidence="6">
    <location>
        <begin position="43"/>
        <end position="60"/>
    </location>
</feature>
<proteinExistence type="predicted"/>
<keyword evidence="4 6" id="KW-1133">Transmembrane helix</keyword>
<dbReference type="AlphaFoldDB" id="A0A4R1Q348"/>
<feature type="transmembrane region" description="Helical" evidence="6">
    <location>
        <begin position="107"/>
        <end position="126"/>
    </location>
</feature>